<dbReference type="GeneID" id="27725983"/>
<protein>
    <submittedName>
        <fullName evidence="2">Uncharacterized protein</fullName>
    </submittedName>
</protein>
<dbReference type="Proteomes" id="UP000028545">
    <property type="component" value="Unassembled WGS sequence"/>
</dbReference>
<dbReference type="AlphaFoldDB" id="A0A084G309"/>
<evidence type="ECO:0000256" key="1">
    <source>
        <dbReference type="SAM" id="MobiDB-lite"/>
    </source>
</evidence>
<sequence length="109" mass="12146">MINHHVSGYAVNRLREEIQLRIPVEQRDQQEVEEQVARSVDMDVGIIQDDGHDIGDPMDVDGPPVETANEGRGNDPVRRGEKRQHENAPGGCEESPNKIAALDERATLK</sequence>
<dbReference type="RefSeq" id="XP_016641520.1">
    <property type="nucleotide sequence ID" value="XM_016788883.1"/>
</dbReference>
<dbReference type="VEuPathDB" id="FungiDB:SAPIO_CDS6911"/>
<evidence type="ECO:0000313" key="3">
    <source>
        <dbReference type="Proteomes" id="UP000028545"/>
    </source>
</evidence>
<dbReference type="HOGENOM" id="CLU_2185463_0_0_1"/>
<keyword evidence="3" id="KW-1185">Reference proteome</keyword>
<name>A0A084G309_PSEDA</name>
<organism evidence="2 3">
    <name type="scientific">Pseudallescheria apiosperma</name>
    <name type="common">Scedosporium apiospermum</name>
    <dbReference type="NCBI Taxonomy" id="563466"/>
    <lineage>
        <taxon>Eukaryota</taxon>
        <taxon>Fungi</taxon>
        <taxon>Dikarya</taxon>
        <taxon>Ascomycota</taxon>
        <taxon>Pezizomycotina</taxon>
        <taxon>Sordariomycetes</taxon>
        <taxon>Hypocreomycetidae</taxon>
        <taxon>Microascales</taxon>
        <taxon>Microascaceae</taxon>
        <taxon>Scedosporium</taxon>
    </lineage>
</organism>
<comment type="caution">
    <text evidence="2">The sequence shown here is derived from an EMBL/GenBank/DDBJ whole genome shotgun (WGS) entry which is preliminary data.</text>
</comment>
<gene>
    <name evidence="2" type="ORF">SAPIO_CDS6911</name>
</gene>
<evidence type="ECO:0000313" key="2">
    <source>
        <dbReference type="EMBL" id="KEZ41721.1"/>
    </source>
</evidence>
<feature type="compositionally biased region" description="Basic and acidic residues" evidence="1">
    <location>
        <begin position="72"/>
        <end position="86"/>
    </location>
</feature>
<reference evidence="2 3" key="1">
    <citation type="journal article" date="2014" name="Genome Announc.">
        <title>Draft genome sequence of the pathogenic fungus Scedosporium apiospermum.</title>
        <authorList>
            <person name="Vandeputte P."/>
            <person name="Ghamrawi S."/>
            <person name="Rechenmann M."/>
            <person name="Iltis A."/>
            <person name="Giraud S."/>
            <person name="Fleury M."/>
            <person name="Thornton C."/>
            <person name="Delhaes L."/>
            <person name="Meyer W."/>
            <person name="Papon N."/>
            <person name="Bouchara J.P."/>
        </authorList>
    </citation>
    <scope>NUCLEOTIDE SEQUENCE [LARGE SCALE GENOMIC DNA]</scope>
    <source>
        <strain evidence="2 3">IHEM 14462</strain>
    </source>
</reference>
<feature type="region of interest" description="Disordered" evidence="1">
    <location>
        <begin position="47"/>
        <end position="109"/>
    </location>
</feature>
<dbReference type="KEGG" id="sapo:SAPIO_CDS6911"/>
<accession>A0A084G309</accession>
<proteinExistence type="predicted"/>
<dbReference type="EMBL" id="JOWA01000108">
    <property type="protein sequence ID" value="KEZ41721.1"/>
    <property type="molecule type" value="Genomic_DNA"/>
</dbReference>